<dbReference type="Proteomes" id="UP000002669">
    <property type="component" value="Unassembled WGS sequence"/>
</dbReference>
<evidence type="ECO:0000313" key="2">
    <source>
        <dbReference type="EMBL" id="EFR05216.1"/>
    </source>
</evidence>
<dbReference type="STRING" id="535722.E4V5E2"/>
<dbReference type="InParanoid" id="E4V5E2"/>
<proteinExistence type="predicted"/>
<keyword evidence="1" id="KW-0472">Membrane</keyword>
<accession>E4V5E2</accession>
<dbReference type="RefSeq" id="XP_003170051.1">
    <property type="nucleotide sequence ID" value="XM_003170003.1"/>
</dbReference>
<protein>
    <submittedName>
        <fullName evidence="2">Uncharacterized protein</fullName>
    </submittedName>
</protein>
<dbReference type="eggNOG" id="ENOG502RWEH">
    <property type="taxonomic scope" value="Eukaryota"/>
</dbReference>
<keyword evidence="1" id="KW-0812">Transmembrane</keyword>
<name>E4V5E2_ARTGP</name>
<dbReference type="HOGENOM" id="CLU_011082_1_0_1"/>
<sequence>MSFFMHDSVETMIQGAHIQDGSVYVPFTRKENYYIYFLPDLLSDQIIDRQFRLFQYSGAQADKPPYHGGHHDPNAESLAKAFIIWRRKRLLRVALQDIAREEVIAREVRKEEPNHLQEVHPAPTKLRTAMIPQTDEEGLIINPGSLQSESTTSTQFDDSRGFWSALVQASGTWNLRWRPKPRLYYPAGKAYKKTQQPFVAVDGLGMTFNLSQPFECIMNPSTGTLEKLCVQAPDSVCELKNSTWDRTVIRNVAPKSLFVALLPFSRIPSERRPYPALYTTNDWASLLALWIPAVAGLLGAVFIPKPSPPDGKHPSFYANCSYKGFRYPRLARNFLENKPSTARERQYDPSWAPFYHEREYQNPLRSRSHAVYRSFRPRMLAYLTEESKGYETRFVKHDENCPPYVFIAYTAEHFDSEDKKAKNLLTALAREATVQYRDTIMEPSRKPKAFWLAQMCMPINCYVDHNGQDQILNNQSDPDNVLRGYLADHDTYSISDIIRGAEHIIVIAGNPRHLTANPLREWGKRVWTLPEIILSKGDFVSVTRYDLGAKTLSDMVLLERIQKSQFPYHAWSDALCSRQLLEHYSSLHLSRLELVKIIFECLMDRNFGECYPGDRSYAMMGLLRIRPPINREDTSFQAFARLSLPQDNDRFMERLICLLPNKLDEPWEMMTDQYKSTLWDIHPETQICGVGENDTVIVDNCKGATIQWSGFTPVQIYHRLRLRRLFFKFLALIGPIFFLVALILAGIPTIGPVLIPLSLFLFQLPSPYYIWKAYGDKVWNVEPCLFGIEGYVPLDVIEKKLFGGRPTRLSWSVIGSPLSRHQEGQECFERRSHAPHGSRERQFANDTINTIVRICKSLTEFVVTTKLQGLQRIIAKIFTLVDTLSMTVTLFKAVHPPTVLLIGGSEGGMKRAIACSYDVTTGTFYRETVLRMQSQCTSRMHFLPRIRLGLKRPFKKGDIVAA</sequence>
<evidence type="ECO:0000313" key="3">
    <source>
        <dbReference type="Proteomes" id="UP000002669"/>
    </source>
</evidence>
<dbReference type="OMA" id="SIRWKDI"/>
<feature type="transmembrane region" description="Helical" evidence="1">
    <location>
        <begin position="725"/>
        <end position="747"/>
    </location>
</feature>
<keyword evidence="1" id="KW-1133">Transmembrane helix</keyword>
<dbReference type="EMBL" id="DS989829">
    <property type="protein sequence ID" value="EFR05216.1"/>
    <property type="molecule type" value="Genomic_DNA"/>
</dbReference>
<dbReference type="VEuPathDB" id="FungiDB:MGYG_08230"/>
<organism evidence="3">
    <name type="scientific">Arthroderma gypseum (strain ATCC MYA-4604 / CBS 118893)</name>
    <name type="common">Microsporum gypseum</name>
    <dbReference type="NCBI Taxonomy" id="535722"/>
    <lineage>
        <taxon>Eukaryota</taxon>
        <taxon>Fungi</taxon>
        <taxon>Dikarya</taxon>
        <taxon>Ascomycota</taxon>
        <taxon>Pezizomycotina</taxon>
        <taxon>Eurotiomycetes</taxon>
        <taxon>Eurotiomycetidae</taxon>
        <taxon>Onygenales</taxon>
        <taxon>Arthrodermataceae</taxon>
        <taxon>Nannizzia</taxon>
    </lineage>
</organism>
<gene>
    <name evidence="2" type="ORF">MGYG_08230</name>
</gene>
<keyword evidence="3" id="KW-1185">Reference proteome</keyword>
<dbReference type="AlphaFoldDB" id="E4V5E2"/>
<reference evidence="3" key="1">
    <citation type="journal article" date="2012" name="MBio">
        <title>Comparative genome analysis of Trichophyton rubrum and related dermatophytes reveals candidate genes involved in infection.</title>
        <authorList>
            <person name="Martinez D.A."/>
            <person name="Oliver B.G."/>
            <person name="Graeser Y."/>
            <person name="Goldberg J.M."/>
            <person name="Li W."/>
            <person name="Martinez-Rossi N.M."/>
            <person name="Monod M."/>
            <person name="Shelest E."/>
            <person name="Barton R.C."/>
            <person name="Birch E."/>
            <person name="Brakhage A.A."/>
            <person name="Chen Z."/>
            <person name="Gurr S.J."/>
            <person name="Heiman D."/>
            <person name="Heitman J."/>
            <person name="Kosti I."/>
            <person name="Rossi A."/>
            <person name="Saif S."/>
            <person name="Samalova M."/>
            <person name="Saunders C.W."/>
            <person name="Shea T."/>
            <person name="Summerbell R.C."/>
            <person name="Xu J."/>
            <person name="Young S."/>
            <person name="Zeng Q."/>
            <person name="Birren B.W."/>
            <person name="Cuomo C.A."/>
            <person name="White T.C."/>
        </authorList>
    </citation>
    <scope>NUCLEOTIDE SEQUENCE [LARGE SCALE GENOMIC DNA]</scope>
    <source>
        <strain evidence="3">ATCC MYA-4604 / CBS 118893</strain>
    </source>
</reference>
<evidence type="ECO:0000256" key="1">
    <source>
        <dbReference type="SAM" id="Phobius"/>
    </source>
</evidence>
<dbReference type="OrthoDB" id="2624308at2759"/>
<dbReference type="GeneID" id="10025286"/>